<dbReference type="SUPFAM" id="SSF53756">
    <property type="entry name" value="UDP-Glycosyltransferase/glycogen phosphorylase"/>
    <property type="match status" value="1"/>
</dbReference>
<accession>A0ABW3IIU1</accession>
<feature type="domain" description="Glycosyl transferase family 1" evidence="1">
    <location>
        <begin position="160"/>
        <end position="318"/>
    </location>
</feature>
<dbReference type="Pfam" id="PF00534">
    <property type="entry name" value="Glycos_transf_1"/>
    <property type="match status" value="1"/>
</dbReference>
<proteinExistence type="predicted"/>
<keyword evidence="3" id="KW-1185">Reference proteome</keyword>
<name>A0ABW3IIU1_9FLAO</name>
<organism evidence="2 3">
    <name type="scientific">Salinimicrobium gaetbulicola</name>
    <dbReference type="NCBI Taxonomy" id="999702"/>
    <lineage>
        <taxon>Bacteria</taxon>
        <taxon>Pseudomonadati</taxon>
        <taxon>Bacteroidota</taxon>
        <taxon>Flavobacteriia</taxon>
        <taxon>Flavobacteriales</taxon>
        <taxon>Flavobacteriaceae</taxon>
        <taxon>Salinimicrobium</taxon>
    </lineage>
</organism>
<dbReference type="PANTHER" id="PTHR12526:SF630">
    <property type="entry name" value="GLYCOSYLTRANSFERASE"/>
    <property type="match status" value="1"/>
</dbReference>
<comment type="caution">
    <text evidence="2">The sequence shown here is derived from an EMBL/GenBank/DDBJ whole genome shotgun (WGS) entry which is preliminary data.</text>
</comment>
<dbReference type="Gene3D" id="3.40.50.2000">
    <property type="entry name" value="Glycogen Phosphorylase B"/>
    <property type="match status" value="2"/>
</dbReference>
<dbReference type="EMBL" id="JBHTJP010000035">
    <property type="protein sequence ID" value="MFD0977931.1"/>
    <property type="molecule type" value="Genomic_DNA"/>
</dbReference>
<evidence type="ECO:0000313" key="3">
    <source>
        <dbReference type="Proteomes" id="UP001597100"/>
    </source>
</evidence>
<dbReference type="Proteomes" id="UP001597100">
    <property type="component" value="Unassembled WGS sequence"/>
</dbReference>
<sequence>MNSSSSKINFTLTVINGGLENFDDLNPSVKILKPNRNSVFKKIKTRALKRNDVSRFDYISKFLKEYPQDLILLNTLLSLKHIDPALMSGFKTILYVHETEDMLVNLNKDNLKFLIEKVDLILCSSSAVKEYLEILGRKKQLEVLYPVINFQRFNLPLSAKNKREELGYKDTDFIWMMSGALLVNKNPKAFINSAKSVVREFPDAKFLWVGATDSHAYEIFLRNFISKNGLESTIKIIPRLLAEYYQYLNVADGFLLTSFSESFSMAALEATAFNKPVISFPCGGVLESVPANRREVTSNFSVDELVNLMKKEMNSEKKDFDVEDIQHLLKKDKQFSALNFKKIVEKVCQQKI</sequence>
<dbReference type="RefSeq" id="WP_380740622.1">
    <property type="nucleotide sequence ID" value="NZ_JBHTJP010000035.1"/>
</dbReference>
<dbReference type="InterPro" id="IPR001296">
    <property type="entry name" value="Glyco_trans_1"/>
</dbReference>
<reference evidence="3" key="1">
    <citation type="journal article" date="2019" name="Int. J. Syst. Evol. Microbiol.">
        <title>The Global Catalogue of Microorganisms (GCM) 10K type strain sequencing project: providing services to taxonomists for standard genome sequencing and annotation.</title>
        <authorList>
            <consortium name="The Broad Institute Genomics Platform"/>
            <consortium name="The Broad Institute Genome Sequencing Center for Infectious Disease"/>
            <person name="Wu L."/>
            <person name="Ma J."/>
        </authorList>
    </citation>
    <scope>NUCLEOTIDE SEQUENCE [LARGE SCALE GENOMIC DNA]</scope>
    <source>
        <strain evidence="3">CCUG 60898</strain>
    </source>
</reference>
<gene>
    <name evidence="2" type="ORF">ACFQ1G_14130</name>
</gene>
<evidence type="ECO:0000259" key="1">
    <source>
        <dbReference type="Pfam" id="PF00534"/>
    </source>
</evidence>
<protein>
    <submittedName>
        <fullName evidence="2">Glycosyltransferase</fullName>
    </submittedName>
</protein>
<dbReference type="PANTHER" id="PTHR12526">
    <property type="entry name" value="GLYCOSYLTRANSFERASE"/>
    <property type="match status" value="1"/>
</dbReference>
<evidence type="ECO:0000313" key="2">
    <source>
        <dbReference type="EMBL" id="MFD0977931.1"/>
    </source>
</evidence>